<proteinExistence type="predicted"/>
<dbReference type="PANTHER" id="PTHR38847">
    <property type="match status" value="1"/>
</dbReference>
<keyword evidence="1" id="KW-0732">Signal</keyword>
<evidence type="ECO:0000256" key="1">
    <source>
        <dbReference type="SAM" id="SignalP"/>
    </source>
</evidence>
<feature type="chain" id="PRO_5046067503" description="Secreted protein" evidence="1">
    <location>
        <begin position="19"/>
        <end position="196"/>
    </location>
</feature>
<evidence type="ECO:0008006" key="4">
    <source>
        <dbReference type="Google" id="ProtNLM"/>
    </source>
</evidence>
<dbReference type="Proteomes" id="UP001583172">
    <property type="component" value="Unassembled WGS sequence"/>
</dbReference>
<comment type="caution">
    <text evidence="2">The sequence shown here is derived from an EMBL/GenBank/DDBJ whole genome shotgun (WGS) entry which is preliminary data.</text>
</comment>
<dbReference type="InterPro" id="IPR025649">
    <property type="entry name" value="DUF4360"/>
</dbReference>
<evidence type="ECO:0000313" key="2">
    <source>
        <dbReference type="EMBL" id="KAL1839920.1"/>
    </source>
</evidence>
<sequence length="196" mass="20861">MRLATILSVAAALPSALAAAPKNLKVIGASVLGSGCPYGTADVWTDSSNTALEIRLKEFDVRTGPNTRAEDWRKNCKITLNLQYDPGFSLSTYTTNLHGYALIPAGAQGQCSTSVDFTGVDGQASYGITLKGARSGSFSLKADPDIVAWSPCGGSTAILNVNTQCWISPTDKQAIIAVDRISSRMTVRVDLRWKQC</sequence>
<organism evidence="2 3">
    <name type="scientific">Humicola insolens</name>
    <name type="common">Soft-rot fungus</name>
    <dbReference type="NCBI Taxonomy" id="85995"/>
    <lineage>
        <taxon>Eukaryota</taxon>
        <taxon>Fungi</taxon>
        <taxon>Dikarya</taxon>
        <taxon>Ascomycota</taxon>
        <taxon>Pezizomycotina</taxon>
        <taxon>Sordariomycetes</taxon>
        <taxon>Sordariomycetidae</taxon>
        <taxon>Sordariales</taxon>
        <taxon>Chaetomiaceae</taxon>
        <taxon>Mycothermus</taxon>
    </lineage>
</organism>
<keyword evidence="3" id="KW-1185">Reference proteome</keyword>
<evidence type="ECO:0000313" key="3">
    <source>
        <dbReference type="Proteomes" id="UP001583172"/>
    </source>
</evidence>
<accession>A0ABR3VE71</accession>
<dbReference type="Pfam" id="PF14273">
    <property type="entry name" value="DUF4360"/>
    <property type="match status" value="1"/>
</dbReference>
<reference evidence="2 3" key="1">
    <citation type="journal article" date="2024" name="Commun. Biol.">
        <title>Comparative genomic analysis of thermophilic fungi reveals convergent evolutionary adaptations and gene losses.</title>
        <authorList>
            <person name="Steindorff A.S."/>
            <person name="Aguilar-Pontes M.V."/>
            <person name="Robinson A.J."/>
            <person name="Andreopoulos B."/>
            <person name="LaButti K."/>
            <person name="Kuo A."/>
            <person name="Mondo S."/>
            <person name="Riley R."/>
            <person name="Otillar R."/>
            <person name="Haridas S."/>
            <person name="Lipzen A."/>
            <person name="Grimwood J."/>
            <person name="Schmutz J."/>
            <person name="Clum A."/>
            <person name="Reid I.D."/>
            <person name="Moisan M.C."/>
            <person name="Butler G."/>
            <person name="Nguyen T.T.M."/>
            <person name="Dewar K."/>
            <person name="Conant G."/>
            <person name="Drula E."/>
            <person name="Henrissat B."/>
            <person name="Hansel C."/>
            <person name="Singer S."/>
            <person name="Hutchinson M.I."/>
            <person name="de Vries R.P."/>
            <person name="Natvig D.O."/>
            <person name="Powell A.J."/>
            <person name="Tsang A."/>
            <person name="Grigoriev I.V."/>
        </authorList>
    </citation>
    <scope>NUCLEOTIDE SEQUENCE [LARGE SCALE GENOMIC DNA]</scope>
    <source>
        <strain evidence="2 3">CBS 620.91</strain>
    </source>
</reference>
<dbReference type="PANTHER" id="PTHR38847:SF1">
    <property type="entry name" value="PSEUDOURIDINE SYNTHASE RSUA_RLUA-LIKE DOMAIN-CONTAINING PROTEIN"/>
    <property type="match status" value="1"/>
</dbReference>
<name>A0ABR3VE71_HUMIN</name>
<dbReference type="EMBL" id="JAZGSY010000135">
    <property type="protein sequence ID" value="KAL1839920.1"/>
    <property type="molecule type" value="Genomic_DNA"/>
</dbReference>
<feature type="signal peptide" evidence="1">
    <location>
        <begin position="1"/>
        <end position="18"/>
    </location>
</feature>
<gene>
    <name evidence="2" type="ORF">VTJ49DRAFT_1008</name>
</gene>
<protein>
    <recommendedName>
        <fullName evidence="4">Secreted protein</fullName>
    </recommendedName>
</protein>